<evidence type="ECO:0000256" key="1">
    <source>
        <dbReference type="SAM" id="Phobius"/>
    </source>
</evidence>
<dbReference type="Proteomes" id="UP001445076">
    <property type="component" value="Unassembled WGS sequence"/>
</dbReference>
<dbReference type="EMBL" id="JARKIK010000062">
    <property type="protein sequence ID" value="KAK8730894.1"/>
    <property type="molecule type" value="Genomic_DNA"/>
</dbReference>
<organism evidence="2 3">
    <name type="scientific">Cherax quadricarinatus</name>
    <name type="common">Australian red claw crayfish</name>
    <dbReference type="NCBI Taxonomy" id="27406"/>
    <lineage>
        <taxon>Eukaryota</taxon>
        <taxon>Metazoa</taxon>
        <taxon>Ecdysozoa</taxon>
        <taxon>Arthropoda</taxon>
        <taxon>Crustacea</taxon>
        <taxon>Multicrustacea</taxon>
        <taxon>Malacostraca</taxon>
        <taxon>Eumalacostraca</taxon>
        <taxon>Eucarida</taxon>
        <taxon>Decapoda</taxon>
        <taxon>Pleocyemata</taxon>
        <taxon>Astacidea</taxon>
        <taxon>Parastacoidea</taxon>
        <taxon>Parastacidae</taxon>
        <taxon>Cherax</taxon>
    </lineage>
</organism>
<evidence type="ECO:0000313" key="2">
    <source>
        <dbReference type="EMBL" id="KAK8730894.1"/>
    </source>
</evidence>
<protein>
    <submittedName>
        <fullName evidence="2">Uncharacterized protein</fullName>
    </submittedName>
</protein>
<sequence>CFFYNWVQPKLVMFLGYKLYLSSLFVVVRLCMAVFAFEFPPMEVQYPLVPRGIALKPLELLRAFPDGHPSFSDYYLDDTGSTMNHPGISLSVVNVFGVKTLPAGNPSLILYYVNDPNRSLEFQLAGGHECRLKVVGMKDSGLWIGHSRVFDYSNDTFRWFTLERSLNYIAVYDPHNQTYPLLDFDNVGDEEIDFRQFCKFSVSSTAHESTWDFVGDHYKNDVADNTTILNPFVKSALMDVREQYIRYVREIYRCNYMSKYPTKYRMFKEREDSVYIGEHCMGEYRAWFSQMASRLRTVLLVNGVELPTKANTDNSYVVFGYKILTDEPLPYYSRN</sequence>
<keyword evidence="1" id="KW-1133">Transmembrane helix</keyword>
<name>A0AAW0WU18_CHEQU</name>
<keyword evidence="3" id="KW-1185">Reference proteome</keyword>
<gene>
    <name evidence="2" type="ORF">OTU49_007684</name>
</gene>
<keyword evidence="1" id="KW-0472">Membrane</keyword>
<keyword evidence="1" id="KW-0812">Transmembrane</keyword>
<accession>A0AAW0WU18</accession>
<proteinExistence type="predicted"/>
<evidence type="ECO:0000313" key="3">
    <source>
        <dbReference type="Proteomes" id="UP001445076"/>
    </source>
</evidence>
<dbReference type="AlphaFoldDB" id="A0AAW0WU18"/>
<comment type="caution">
    <text evidence="2">The sequence shown here is derived from an EMBL/GenBank/DDBJ whole genome shotgun (WGS) entry which is preliminary data.</text>
</comment>
<feature type="non-terminal residue" evidence="2">
    <location>
        <position position="1"/>
    </location>
</feature>
<reference evidence="2 3" key="1">
    <citation type="journal article" date="2024" name="BMC Genomics">
        <title>Genome assembly of redclaw crayfish (Cherax quadricarinatus) provides insights into its immune adaptation and hypoxia tolerance.</title>
        <authorList>
            <person name="Liu Z."/>
            <person name="Zheng J."/>
            <person name="Li H."/>
            <person name="Fang K."/>
            <person name="Wang S."/>
            <person name="He J."/>
            <person name="Zhou D."/>
            <person name="Weng S."/>
            <person name="Chi M."/>
            <person name="Gu Z."/>
            <person name="He J."/>
            <person name="Li F."/>
            <person name="Wang M."/>
        </authorList>
    </citation>
    <scope>NUCLEOTIDE SEQUENCE [LARGE SCALE GENOMIC DNA]</scope>
    <source>
        <strain evidence="2">ZL_2023a</strain>
    </source>
</reference>
<feature type="transmembrane region" description="Helical" evidence="1">
    <location>
        <begin position="19"/>
        <end position="37"/>
    </location>
</feature>